<feature type="active site" description="Phosphoserine intermediate" evidence="2">
    <location>
        <position position="106"/>
    </location>
</feature>
<dbReference type="CDD" id="cd16012">
    <property type="entry name" value="ALP"/>
    <property type="match status" value="1"/>
</dbReference>
<feature type="binding site" evidence="3">
    <location>
        <position position="328"/>
    </location>
    <ligand>
        <name>Zn(2+)</name>
        <dbReference type="ChEBI" id="CHEBI:29105"/>
        <label>2</label>
    </ligand>
</feature>
<evidence type="ECO:0000256" key="4">
    <source>
        <dbReference type="RuleBase" id="RU003946"/>
    </source>
</evidence>
<dbReference type="Pfam" id="PF00245">
    <property type="entry name" value="Alk_phosphatase"/>
    <property type="match status" value="1"/>
</dbReference>
<accession>A0A2A4YV14</accession>
<keyword evidence="3" id="KW-0862">Zinc</keyword>
<dbReference type="SMART" id="SM00098">
    <property type="entry name" value="alkPPc"/>
    <property type="match status" value="1"/>
</dbReference>
<dbReference type="AlphaFoldDB" id="A0A2A4YV14"/>
<comment type="similarity">
    <text evidence="4">Belongs to the alkaline phosphatase family.</text>
</comment>
<evidence type="ECO:0000256" key="3">
    <source>
        <dbReference type="PIRSR" id="PIRSR601952-2"/>
    </source>
</evidence>
<feature type="chain" id="PRO_5012020288" evidence="5">
    <location>
        <begin position="19"/>
        <end position="489"/>
    </location>
</feature>
<keyword evidence="5" id="KW-0732">Signal</keyword>
<dbReference type="Gene3D" id="3.40.720.10">
    <property type="entry name" value="Alkaline Phosphatase, subunit A"/>
    <property type="match status" value="1"/>
</dbReference>
<keyword evidence="1" id="KW-0597">Phosphoprotein</keyword>
<reference key="1">
    <citation type="submission" date="2017-08" db="EMBL/GenBank/DDBJ databases">
        <title>A dynamic microbial community with high functional redundancy inhabits the cold, oxic subseafloor aquifer.</title>
        <authorList>
            <person name="Tully B.J."/>
            <person name="Wheat C.G."/>
            <person name="Glazer B.T."/>
            <person name="Huber J.A."/>
        </authorList>
    </citation>
    <scope>NUCLEOTIDE SEQUENCE [LARGE SCALE GENOMIC DNA]</scope>
</reference>
<feature type="binding site" evidence="3">
    <location>
        <position position="366"/>
    </location>
    <ligand>
        <name>Zn(2+)</name>
        <dbReference type="ChEBI" id="CHEBI:29105"/>
        <label>2</label>
    </ligand>
</feature>
<dbReference type="SUPFAM" id="SSF53649">
    <property type="entry name" value="Alkaline phosphatase-like"/>
    <property type="match status" value="1"/>
</dbReference>
<feature type="binding site" evidence="3">
    <location>
        <position position="56"/>
    </location>
    <ligand>
        <name>Mg(2+)</name>
        <dbReference type="ChEBI" id="CHEBI:18420"/>
    </ligand>
</feature>
<comment type="cofactor">
    <cofactor evidence="3">
        <name>Mg(2+)</name>
        <dbReference type="ChEBI" id="CHEBI:18420"/>
    </cofactor>
    <text evidence="3">Binds 1 Mg(2+) ion.</text>
</comment>
<dbReference type="GO" id="GO:0004035">
    <property type="term" value="F:alkaline phosphatase activity"/>
    <property type="evidence" value="ECO:0007669"/>
    <property type="project" value="TreeGrafter"/>
</dbReference>
<dbReference type="PRINTS" id="PR00113">
    <property type="entry name" value="ALKPHPHTASE"/>
</dbReference>
<feature type="binding site" evidence="3">
    <location>
        <position position="169"/>
    </location>
    <ligand>
        <name>Mg(2+)</name>
        <dbReference type="ChEBI" id="CHEBI:18420"/>
    </ligand>
</feature>
<evidence type="ECO:0000256" key="5">
    <source>
        <dbReference type="SAM" id="SignalP"/>
    </source>
</evidence>
<comment type="caution">
    <text evidence="6">The sequence shown here is derived from an EMBL/GenBank/DDBJ whole genome shotgun (WGS) entry which is preliminary data.</text>
</comment>
<feature type="binding site" evidence="3">
    <location>
        <position position="324"/>
    </location>
    <ligand>
        <name>Zn(2+)</name>
        <dbReference type="ChEBI" id="CHEBI:29105"/>
        <label>2</label>
    </ligand>
</feature>
<organism evidence="6">
    <name type="scientific">OCS116 cluster bacterium</name>
    <dbReference type="NCBI Taxonomy" id="2030921"/>
    <lineage>
        <taxon>Bacteria</taxon>
        <taxon>Pseudomonadati</taxon>
        <taxon>Pseudomonadota</taxon>
        <taxon>Alphaproteobacteria</taxon>
        <taxon>OCS116 cluster</taxon>
    </lineage>
</organism>
<feature type="binding site" evidence="3">
    <location>
        <position position="319"/>
    </location>
    <ligand>
        <name>Mg(2+)</name>
        <dbReference type="ChEBI" id="CHEBI:18420"/>
    </ligand>
</feature>
<evidence type="ECO:0000256" key="2">
    <source>
        <dbReference type="PIRSR" id="PIRSR601952-1"/>
    </source>
</evidence>
<keyword evidence="3" id="KW-0460">Magnesium</keyword>
<evidence type="ECO:0000256" key="1">
    <source>
        <dbReference type="ARBA" id="ARBA00022553"/>
    </source>
</evidence>
<sequence length="489" mass="51788">MFGLTSVLLAGTAFTGMAADKTQDVWYINAQKTLEQKLAQQVNTGKAKNVIVFVADGNGVNSNAALRIYDGQQKGMSGEDNVLSYEALPNLALVKTYNTDAQTPDSAGTMSAIVTGVKTKQGVLSIDDSAGRGDCKAAPAASVSTFAELAEDAGMATGIVSTARITHATPAAVYSHSADRNWEDDSKVKDGCEDIASQLLSFAHGDGIDVVFGGGRRHFISKETVDGEGKNGKRTDGRDLTAEWTAKSNNHQYVWDQAGFDKIDLASNPKVLGLFNSSHMEYEADRANDKGGEPSLAEMTSKAIDLLSQNENGYFLAIESGRVDHAHHAGNAARALEDGVAFNQAVEAALAKVDLSNTLVIVTADHAHTLTLSGYAKLGNPILGLSLGKDGKPNLAKDGKPYTVLNYTNGPGGVFNEDGTVATRQDLTNVDTQHIDYIQQALIPLGSETHSGSDVAVYAAGPWSHLLNGTIEQNFIYHVIDHATGMSDK</sequence>
<feature type="binding site" evidence="3">
    <location>
        <position position="450"/>
    </location>
    <ligand>
        <name>Zn(2+)</name>
        <dbReference type="ChEBI" id="CHEBI:29105"/>
        <label>2</label>
    </ligand>
</feature>
<dbReference type="GO" id="GO:0046872">
    <property type="term" value="F:metal ion binding"/>
    <property type="evidence" value="ECO:0007669"/>
    <property type="project" value="UniProtKB-KW"/>
</dbReference>
<gene>
    <name evidence="6" type="ORF">COB13_13325</name>
</gene>
<dbReference type="PANTHER" id="PTHR11596:SF5">
    <property type="entry name" value="ALKALINE PHOSPHATASE"/>
    <property type="match status" value="1"/>
</dbReference>
<feature type="signal peptide" evidence="5">
    <location>
        <begin position="1"/>
        <end position="18"/>
    </location>
</feature>
<feature type="binding site" evidence="3">
    <location>
        <position position="167"/>
    </location>
    <ligand>
        <name>Mg(2+)</name>
        <dbReference type="ChEBI" id="CHEBI:18420"/>
    </ligand>
</feature>
<feature type="binding site" evidence="3">
    <location>
        <position position="56"/>
    </location>
    <ligand>
        <name>Zn(2+)</name>
        <dbReference type="ChEBI" id="CHEBI:29105"/>
        <label>2</label>
    </ligand>
</feature>
<evidence type="ECO:0000313" key="6">
    <source>
        <dbReference type="EMBL" id="PCI98652.1"/>
    </source>
</evidence>
<dbReference type="PANTHER" id="PTHR11596">
    <property type="entry name" value="ALKALINE PHOSPHATASE"/>
    <property type="match status" value="1"/>
</dbReference>
<feature type="binding site" evidence="3">
    <location>
        <position position="365"/>
    </location>
    <ligand>
        <name>Zn(2+)</name>
        <dbReference type="ChEBI" id="CHEBI:29105"/>
        <label>2</label>
    </ligand>
</feature>
<dbReference type="InterPro" id="IPR001952">
    <property type="entry name" value="Alkaline_phosphatase"/>
</dbReference>
<keyword evidence="3" id="KW-0479">Metal-binding</keyword>
<reference evidence="6" key="2">
    <citation type="journal article" date="2018" name="ISME J.">
        <title>A dynamic microbial community with high functional redundancy inhabits the cold, oxic subseafloor aquifer.</title>
        <authorList>
            <person name="Tully B.J."/>
            <person name="Wheat C.G."/>
            <person name="Glazer B.T."/>
            <person name="Huber J.A."/>
        </authorList>
    </citation>
    <scope>NUCLEOTIDE SEQUENCE</scope>
    <source>
        <strain evidence="6">NORP83</strain>
    </source>
</reference>
<name>A0A2A4YV14_9PROT</name>
<protein>
    <submittedName>
        <fullName evidence="6">Alkaline phosphatase</fullName>
    </submittedName>
</protein>
<comment type="cofactor">
    <cofactor evidence="3">
        <name>Zn(2+)</name>
        <dbReference type="ChEBI" id="CHEBI:29105"/>
    </cofactor>
    <text evidence="3">Binds 2 Zn(2+) ions.</text>
</comment>
<dbReference type="InterPro" id="IPR017850">
    <property type="entry name" value="Alkaline_phosphatase_core_sf"/>
</dbReference>
<proteinExistence type="inferred from homology"/>
<dbReference type="EMBL" id="NVUS01000020">
    <property type="protein sequence ID" value="PCI98652.1"/>
    <property type="molecule type" value="Genomic_DNA"/>
</dbReference>